<dbReference type="AlphaFoldDB" id="T1AZZ2"/>
<evidence type="ECO:0000256" key="4">
    <source>
        <dbReference type="ARBA" id="ARBA00022741"/>
    </source>
</evidence>
<evidence type="ECO:0000256" key="1">
    <source>
        <dbReference type="ARBA" id="ARBA00001946"/>
    </source>
</evidence>
<comment type="caution">
    <text evidence="7">The sequence shown here is derived from an EMBL/GenBank/DDBJ whole genome shotgun (WGS) entry which is preliminary data.</text>
</comment>
<protein>
    <submittedName>
        <fullName evidence="7">Succinyl-CoA synthetase, beta subunit</fullName>
    </submittedName>
</protein>
<dbReference type="InterPro" id="IPR013650">
    <property type="entry name" value="ATP-grasp_succ-CoA_synth-type"/>
</dbReference>
<reference evidence="7" key="2">
    <citation type="journal article" date="2014" name="ISME J.">
        <title>Microbial stratification in low pH oxic and suboxic macroscopic growths along an acid mine drainage.</title>
        <authorList>
            <person name="Mendez-Garcia C."/>
            <person name="Mesa V."/>
            <person name="Sprenger R.R."/>
            <person name="Richter M."/>
            <person name="Diez M.S."/>
            <person name="Solano J."/>
            <person name="Bargiela R."/>
            <person name="Golyshina O.V."/>
            <person name="Manteca A."/>
            <person name="Ramos J.L."/>
            <person name="Gallego J.R."/>
            <person name="Llorente I."/>
            <person name="Martins Dos Santos V.A."/>
            <person name="Jensen O.N."/>
            <person name="Pelaez A.I."/>
            <person name="Sanchez J."/>
            <person name="Ferrer M."/>
        </authorList>
    </citation>
    <scope>NUCLEOTIDE SEQUENCE</scope>
</reference>
<evidence type="ECO:0000313" key="7">
    <source>
        <dbReference type="EMBL" id="EQD47670.1"/>
    </source>
</evidence>
<keyword evidence="4" id="KW-0547">Nucleotide-binding</keyword>
<dbReference type="EMBL" id="AUZY01008010">
    <property type="protein sequence ID" value="EQD47670.1"/>
    <property type="molecule type" value="Genomic_DNA"/>
</dbReference>
<dbReference type="Gene3D" id="3.30.1490.20">
    <property type="entry name" value="ATP-grasp fold, A domain"/>
    <property type="match status" value="1"/>
</dbReference>
<organism evidence="7">
    <name type="scientific">mine drainage metagenome</name>
    <dbReference type="NCBI Taxonomy" id="410659"/>
    <lineage>
        <taxon>unclassified sequences</taxon>
        <taxon>metagenomes</taxon>
        <taxon>ecological metagenomes</taxon>
    </lineage>
</organism>
<dbReference type="GO" id="GO:0004775">
    <property type="term" value="F:succinate-CoA ligase (ADP-forming) activity"/>
    <property type="evidence" value="ECO:0007669"/>
    <property type="project" value="TreeGrafter"/>
</dbReference>
<dbReference type="GO" id="GO:0006104">
    <property type="term" value="P:succinyl-CoA metabolic process"/>
    <property type="evidence" value="ECO:0007669"/>
    <property type="project" value="TreeGrafter"/>
</dbReference>
<keyword evidence="5" id="KW-0460">Magnesium</keyword>
<evidence type="ECO:0000256" key="2">
    <source>
        <dbReference type="ARBA" id="ARBA00022598"/>
    </source>
</evidence>
<dbReference type="PANTHER" id="PTHR11815">
    <property type="entry name" value="SUCCINYL-COA SYNTHETASE BETA CHAIN"/>
    <property type="match status" value="1"/>
</dbReference>
<dbReference type="InterPro" id="IPR016102">
    <property type="entry name" value="Succinyl-CoA_synth-like"/>
</dbReference>
<dbReference type="InterPro" id="IPR011761">
    <property type="entry name" value="ATP-grasp"/>
</dbReference>
<dbReference type="Pfam" id="PF00549">
    <property type="entry name" value="Ligase_CoA"/>
    <property type="match status" value="1"/>
</dbReference>
<dbReference type="PIRSF" id="PIRSF001554">
    <property type="entry name" value="SucCS_beta"/>
    <property type="match status" value="1"/>
</dbReference>
<dbReference type="SUPFAM" id="SSF52210">
    <property type="entry name" value="Succinyl-CoA synthetase domains"/>
    <property type="match status" value="1"/>
</dbReference>
<dbReference type="GO" id="GO:0005524">
    <property type="term" value="F:ATP binding"/>
    <property type="evidence" value="ECO:0007669"/>
    <property type="project" value="InterPro"/>
</dbReference>
<name>T1AZZ2_9ZZZZ</name>
<evidence type="ECO:0000259" key="6">
    <source>
        <dbReference type="PROSITE" id="PS50975"/>
    </source>
</evidence>
<dbReference type="InterPro" id="IPR005811">
    <property type="entry name" value="SUCC_ACL_C"/>
</dbReference>
<dbReference type="FunFam" id="3.30.470.20:FF:000002">
    <property type="entry name" value="Succinate--CoA ligase [ADP-forming] subunit beta"/>
    <property type="match status" value="1"/>
</dbReference>
<feature type="non-terminal residue" evidence="7">
    <location>
        <position position="315"/>
    </location>
</feature>
<reference evidence="7" key="1">
    <citation type="submission" date="2013-08" db="EMBL/GenBank/DDBJ databases">
        <authorList>
            <person name="Mendez C."/>
            <person name="Richter M."/>
            <person name="Ferrer M."/>
            <person name="Sanchez J."/>
        </authorList>
    </citation>
    <scope>NUCLEOTIDE SEQUENCE</scope>
</reference>
<feature type="domain" description="ATP-grasp" evidence="6">
    <location>
        <begin position="9"/>
        <end position="228"/>
    </location>
</feature>
<dbReference type="Gene3D" id="3.40.50.261">
    <property type="entry name" value="Succinyl-CoA synthetase domains"/>
    <property type="match status" value="1"/>
</dbReference>
<proteinExistence type="predicted"/>
<keyword evidence="2" id="KW-0436">Ligase</keyword>
<dbReference type="GO" id="GO:0006099">
    <property type="term" value="P:tricarboxylic acid cycle"/>
    <property type="evidence" value="ECO:0007669"/>
    <property type="project" value="InterPro"/>
</dbReference>
<dbReference type="GO" id="GO:0042709">
    <property type="term" value="C:succinate-CoA ligase complex"/>
    <property type="evidence" value="ECO:0007669"/>
    <property type="project" value="TreeGrafter"/>
</dbReference>
<evidence type="ECO:0000256" key="5">
    <source>
        <dbReference type="ARBA" id="ARBA00022842"/>
    </source>
</evidence>
<dbReference type="PROSITE" id="PS50975">
    <property type="entry name" value="ATP_GRASP"/>
    <property type="match status" value="1"/>
</dbReference>
<dbReference type="SUPFAM" id="SSF56059">
    <property type="entry name" value="Glutathione synthetase ATP-binding domain-like"/>
    <property type="match status" value="1"/>
</dbReference>
<dbReference type="GO" id="GO:0046872">
    <property type="term" value="F:metal ion binding"/>
    <property type="evidence" value="ECO:0007669"/>
    <property type="project" value="UniProtKB-KW"/>
</dbReference>
<dbReference type="InterPro" id="IPR013815">
    <property type="entry name" value="ATP_grasp_subdomain_1"/>
</dbReference>
<keyword evidence="3" id="KW-0479">Metal-binding</keyword>
<sequence>MNLYEYQGKQLFSRYNIPVPGGYVVDSIDKLKKFEHPVVVKSQILLGGRGKSGGIKFARKPEELEPAVKELLGAKIRDYTVKQLLIEDMLDIKKEFYISIALNRTERKPVIITSPSGGVEIETVADDKIFRKNLDPLLGYSAFLGKEASSFMGFDKDLSAQFSRILQQMYKLFNEYDCELVEVNPLVLTGDGKLIAADSKVVVDNDSLFRHKDLNNEDPEKTPLEREANDKGYAFVELDGKIGVIANGAGLTMATLDALTLHNGKPRNFLDLGGTDSTEIVVNAFDLVLKAKPSAILVNIFGGVTKCDTVAAGIV</sequence>
<accession>T1AZZ2</accession>
<gene>
    <name evidence="7" type="ORF">B1B_12233</name>
</gene>
<comment type="cofactor">
    <cofactor evidence="1">
        <name>Mg(2+)</name>
        <dbReference type="ChEBI" id="CHEBI:18420"/>
    </cofactor>
</comment>
<dbReference type="PANTHER" id="PTHR11815:SF10">
    <property type="entry name" value="SUCCINATE--COA LIGASE [GDP-FORMING] SUBUNIT BETA, MITOCHONDRIAL"/>
    <property type="match status" value="1"/>
</dbReference>
<dbReference type="InterPro" id="IPR005809">
    <property type="entry name" value="Succ_CoA_ligase-like_bsu"/>
</dbReference>
<dbReference type="Pfam" id="PF08442">
    <property type="entry name" value="ATP-grasp_2"/>
    <property type="match status" value="1"/>
</dbReference>
<dbReference type="InterPro" id="IPR017866">
    <property type="entry name" value="Succ-CoA_synthase_bsu_CS"/>
</dbReference>
<evidence type="ECO:0000256" key="3">
    <source>
        <dbReference type="ARBA" id="ARBA00022723"/>
    </source>
</evidence>
<dbReference type="PROSITE" id="PS01217">
    <property type="entry name" value="SUCCINYL_COA_LIG_3"/>
    <property type="match status" value="1"/>
</dbReference>
<dbReference type="Gene3D" id="3.30.470.20">
    <property type="entry name" value="ATP-grasp fold, B domain"/>
    <property type="match status" value="1"/>
</dbReference>